<dbReference type="Gene3D" id="1.10.10.10">
    <property type="entry name" value="Winged helix-like DNA-binding domain superfamily/Winged helix DNA-binding domain"/>
    <property type="match status" value="1"/>
</dbReference>
<dbReference type="PANTHER" id="PTHR37419">
    <property type="entry name" value="SERINE/THREONINE-PROTEIN KINASE TOXIN HIPA"/>
    <property type="match status" value="1"/>
</dbReference>
<evidence type="ECO:0000313" key="6">
    <source>
        <dbReference type="Proteomes" id="UP001321700"/>
    </source>
</evidence>
<dbReference type="Gene3D" id="1.10.1070.20">
    <property type="match status" value="1"/>
</dbReference>
<dbReference type="RefSeq" id="WP_313874754.1">
    <property type="nucleotide sequence ID" value="NZ_JAVBIK010000001.1"/>
</dbReference>
<dbReference type="NCBIfam" id="NF007297">
    <property type="entry name" value="PRK09775.1"/>
    <property type="match status" value="1"/>
</dbReference>
<evidence type="ECO:0000256" key="3">
    <source>
        <dbReference type="ARBA" id="ARBA00022777"/>
    </source>
</evidence>
<comment type="similarity">
    <text evidence="1">Belongs to the HipA Ser/Thr kinase family.</text>
</comment>
<keyword evidence="3" id="KW-0418">Kinase</keyword>
<keyword evidence="6" id="KW-1185">Reference proteome</keyword>
<reference evidence="5 6" key="1">
    <citation type="submission" date="2023-08" db="EMBL/GenBank/DDBJ databases">
        <title>Rhodoferax potami sp. nov. and Rhodoferax mekongensis sp. nov., isolated from the Mekong River in Thailand.</title>
        <authorList>
            <person name="Kitikhun S."/>
            <person name="Charoenyingcharoen P."/>
            <person name="Siriarchawattana P."/>
            <person name="Likhitrattanapisal S."/>
            <person name="Nilsakha T."/>
            <person name="Chanpet A."/>
            <person name="Rattanawaree P."/>
            <person name="Ingsriswang S."/>
        </authorList>
    </citation>
    <scope>NUCLEOTIDE SEQUENCE [LARGE SCALE GENOMIC DNA]</scope>
    <source>
        <strain evidence="5 6">TBRC 17660</strain>
    </source>
</reference>
<dbReference type="EMBL" id="JAVBIK010000001">
    <property type="protein sequence ID" value="MDT7519046.1"/>
    <property type="molecule type" value="Genomic_DNA"/>
</dbReference>
<gene>
    <name evidence="5" type="primary">yjjJ</name>
    <name evidence="5" type="ORF">RAE19_10030</name>
</gene>
<evidence type="ECO:0000259" key="4">
    <source>
        <dbReference type="Pfam" id="PF07804"/>
    </source>
</evidence>
<protein>
    <submittedName>
        <fullName evidence="5">Type II toxin-antitoxin system HipA family toxin YjjJ</fullName>
    </submittedName>
</protein>
<dbReference type="SUPFAM" id="SSF46785">
    <property type="entry name" value="Winged helix' DNA-binding domain"/>
    <property type="match status" value="1"/>
</dbReference>
<dbReference type="Pfam" id="PF07804">
    <property type="entry name" value="HipA_C"/>
    <property type="match status" value="1"/>
</dbReference>
<comment type="caution">
    <text evidence="5">The sequence shown here is derived from an EMBL/GenBank/DDBJ whole genome shotgun (WGS) entry which is preliminary data.</text>
</comment>
<feature type="domain" description="HipA-like C-terminal" evidence="4">
    <location>
        <begin position="213"/>
        <end position="399"/>
    </location>
</feature>
<sequence>MPVASDLSHTIVQALRRQGGALSSAELQAVLRVSQPTVSRALAPLIQSGEVQKVGAARKQRYVLPRTVRDVGRSVPVMRINAHGQPSPFGRMVPLASGAVWVDEKDGLSARFDGLPWFLDDMRPQGFIGRNFSGMLASTHPELQLGNDPRFWSDDDVLRALALCGDDLPGNLVVGEVAFARFHTLPQRASRVASPADYPALAEAAMQGSIGGSSAGGEQPKFCTIVQGDAGQSGGTPGDGARHVLVKFSPAGDAPTDQRTRDLLVCEHLALQTLASAGIAAAASRISTAAGRVFLEVERFDRTPLGPANPLGLGRIGMVSLMVYDAEYVGAMDNWGATANRMQERQLLRPADARTLRLLEAFGVLIANTDRHYGNISLLLEDDDWVLAPAYDMLPMLYAPVGGELVPRNLADRPLQPTAAILAEWPQALALARSFWSAAAQDARISGGFRAICAGNLENISR</sequence>
<dbReference type="InterPro" id="IPR052028">
    <property type="entry name" value="HipA_Ser/Thr_kinase"/>
</dbReference>
<dbReference type="CDD" id="cd00090">
    <property type="entry name" value="HTH_ARSR"/>
    <property type="match status" value="1"/>
</dbReference>
<dbReference type="InterPro" id="IPR036388">
    <property type="entry name" value="WH-like_DNA-bd_sf"/>
</dbReference>
<dbReference type="Proteomes" id="UP001321700">
    <property type="component" value="Unassembled WGS sequence"/>
</dbReference>
<evidence type="ECO:0000256" key="2">
    <source>
        <dbReference type="ARBA" id="ARBA00022679"/>
    </source>
</evidence>
<keyword evidence="2" id="KW-0808">Transferase</keyword>
<dbReference type="InterPro" id="IPR012893">
    <property type="entry name" value="HipA-like_C"/>
</dbReference>
<dbReference type="InterPro" id="IPR011991">
    <property type="entry name" value="ArsR-like_HTH"/>
</dbReference>
<evidence type="ECO:0000313" key="5">
    <source>
        <dbReference type="EMBL" id="MDT7519046.1"/>
    </source>
</evidence>
<dbReference type="PANTHER" id="PTHR37419:SF8">
    <property type="entry name" value="TOXIN YJJJ"/>
    <property type="match status" value="1"/>
</dbReference>
<evidence type="ECO:0000256" key="1">
    <source>
        <dbReference type="ARBA" id="ARBA00010164"/>
    </source>
</evidence>
<proteinExistence type="inferred from homology"/>
<accession>A0ABU3KMS0</accession>
<dbReference type="InterPro" id="IPR036390">
    <property type="entry name" value="WH_DNA-bd_sf"/>
</dbReference>
<organism evidence="5 6">
    <name type="scientific">Rhodoferax potami</name>
    <dbReference type="NCBI Taxonomy" id="3068338"/>
    <lineage>
        <taxon>Bacteria</taxon>
        <taxon>Pseudomonadati</taxon>
        <taxon>Pseudomonadota</taxon>
        <taxon>Betaproteobacteria</taxon>
        <taxon>Burkholderiales</taxon>
        <taxon>Comamonadaceae</taxon>
        <taxon>Rhodoferax</taxon>
    </lineage>
</organism>
<name>A0ABU3KMS0_9BURK</name>